<dbReference type="NCBIfam" id="TIGR00197">
    <property type="entry name" value="yjeF_nterm"/>
    <property type="match status" value="1"/>
</dbReference>
<feature type="domain" description="YjeF N-terminal" evidence="21">
    <location>
        <begin position="10"/>
        <end position="212"/>
    </location>
</feature>
<evidence type="ECO:0000256" key="19">
    <source>
        <dbReference type="PIRNR" id="PIRNR017184"/>
    </source>
</evidence>
<dbReference type="HAMAP" id="MF_01965">
    <property type="entry name" value="NADHX_dehydratase"/>
    <property type="match status" value="1"/>
</dbReference>
<dbReference type="InterPro" id="IPR029056">
    <property type="entry name" value="Ribokinase-like"/>
</dbReference>
<dbReference type="GO" id="GO:0046496">
    <property type="term" value="P:nicotinamide nucleotide metabolic process"/>
    <property type="evidence" value="ECO:0007669"/>
    <property type="project" value="UniProtKB-UniRule"/>
</dbReference>
<dbReference type="HAMAP" id="MF_01966">
    <property type="entry name" value="NADHX_epimerase"/>
    <property type="match status" value="1"/>
</dbReference>
<keyword evidence="8 17" id="KW-0521">NADP</keyword>
<evidence type="ECO:0000256" key="9">
    <source>
        <dbReference type="ARBA" id="ARBA00022958"/>
    </source>
</evidence>
<dbReference type="InterPro" id="IPR030677">
    <property type="entry name" value="Nnr"/>
</dbReference>
<evidence type="ECO:0000313" key="22">
    <source>
        <dbReference type="EMBL" id="HJC35645.1"/>
    </source>
</evidence>
<proteinExistence type="inferred from homology"/>
<feature type="domain" description="YjeF C-terminal" evidence="20">
    <location>
        <begin position="221"/>
        <end position="502"/>
    </location>
</feature>
<dbReference type="Pfam" id="PF01256">
    <property type="entry name" value="Carb_kinase"/>
    <property type="match status" value="1"/>
</dbReference>
<comment type="function">
    <text evidence="17">Catalyzes the dehydration of the S-form of NAD(P)HX at the expense of ADP, which is converted to AMP. Together with NAD(P)HX epimerase, which catalyzes the epimerization of the S- and R-forms, the enzyme allows the repair of both epimers of NAD(P)HX, a damaged form of NAD(P)H that is a result of enzymatic or heat-dependent hydration.</text>
</comment>
<evidence type="ECO:0000256" key="4">
    <source>
        <dbReference type="ARBA" id="ARBA00009524"/>
    </source>
</evidence>
<dbReference type="GO" id="GO:0052855">
    <property type="term" value="F:ADP-dependent NAD(P)H-hydrate dehydratase activity"/>
    <property type="evidence" value="ECO:0007669"/>
    <property type="project" value="UniProtKB-UniRule"/>
</dbReference>
<comment type="similarity">
    <text evidence="3 19">In the N-terminal section; belongs to the NnrE/AIBP family.</text>
</comment>
<evidence type="ECO:0000256" key="6">
    <source>
        <dbReference type="ARBA" id="ARBA00022741"/>
    </source>
</evidence>
<evidence type="ECO:0000256" key="15">
    <source>
        <dbReference type="ARBA" id="ARBA00048238"/>
    </source>
</evidence>
<feature type="binding site" evidence="18">
    <location>
        <position position="59"/>
    </location>
    <ligand>
        <name>K(+)</name>
        <dbReference type="ChEBI" id="CHEBI:29103"/>
    </ligand>
</feature>
<feature type="binding site" evidence="18">
    <location>
        <begin position="58"/>
        <end position="62"/>
    </location>
    <ligand>
        <name>(6S)-NADPHX</name>
        <dbReference type="ChEBI" id="CHEBI:64076"/>
    </ligand>
</feature>
<dbReference type="InterPro" id="IPR000631">
    <property type="entry name" value="CARKD"/>
</dbReference>
<feature type="binding site" evidence="17">
    <location>
        <begin position="414"/>
        <end position="418"/>
    </location>
    <ligand>
        <name>AMP</name>
        <dbReference type="ChEBI" id="CHEBI:456215"/>
    </ligand>
</feature>
<dbReference type="EMBL" id="DWWM01000005">
    <property type="protein sequence ID" value="HJC35645.1"/>
    <property type="molecule type" value="Genomic_DNA"/>
</dbReference>
<sequence>MMKCATAAEMRAMDACAIHEHGIPEIELMRRAAAALQHSLFAAYGKRRRYGIFCGCGNNGGDGYALAEMMADEGVPVMICARGGTLSRSAAYYAKRAADKGVRIVAQSAAEEVIAHSDVLVDALFGTGISRELGEEDAALCDLLTNSGRHVAAVDIPSGMHADGEWMSAHTVKAERTVTFACLKKAMLKLPQREWCGKIEVSPIGMPAAAIRCADPALVLDAQAVRGMLPRRKPHSHKGTYGKVLLIAGSLQMSGAPRLCAQAILRAGAGLLTCMIPEGIHAIVASAVPEAMFRPWPMDDNGQFALDALPDETWLRSFDLIVVGNGMGRGPSTRAIVQRVLDSGIPCILDGDALFETGKHALLPAQREQTVIVTPHLRELEYLSGVPLAQISADPRQSAAMLASHYPYLCVVAKDDLTWIMQGERQSVNIIGNDGLAKGGSGDVLCGIIAGLYAQGRQAYESACAGVYLHALSACMLAEECDTMSILPHELSECLGKACAKLRRG</sequence>
<feature type="binding site" evidence="18">
    <location>
        <position position="122"/>
    </location>
    <ligand>
        <name>K(+)</name>
        <dbReference type="ChEBI" id="CHEBI:29103"/>
    </ligand>
</feature>
<dbReference type="GO" id="GO:0046872">
    <property type="term" value="F:metal ion binding"/>
    <property type="evidence" value="ECO:0007669"/>
    <property type="project" value="UniProtKB-UniRule"/>
</dbReference>
<dbReference type="GO" id="GO:0052856">
    <property type="term" value="F:NAD(P)HX epimerase activity"/>
    <property type="evidence" value="ECO:0007669"/>
    <property type="project" value="UniProtKB-UniRule"/>
</dbReference>
<evidence type="ECO:0000256" key="10">
    <source>
        <dbReference type="ARBA" id="ARBA00023027"/>
    </source>
</evidence>
<keyword evidence="13" id="KW-0511">Multifunctional enzyme</keyword>
<dbReference type="CDD" id="cd01171">
    <property type="entry name" value="YXKO-related"/>
    <property type="match status" value="1"/>
</dbReference>
<evidence type="ECO:0000256" key="1">
    <source>
        <dbReference type="ARBA" id="ARBA00000013"/>
    </source>
</evidence>
<evidence type="ECO:0000256" key="16">
    <source>
        <dbReference type="ARBA" id="ARBA00049209"/>
    </source>
</evidence>
<protein>
    <recommendedName>
        <fullName evidence="19">Bifunctional NAD(P)H-hydrate repair enzyme</fullName>
    </recommendedName>
    <alternativeName>
        <fullName evidence="19">Nicotinamide nucleotide repair protein</fullName>
    </alternativeName>
    <domain>
        <recommendedName>
            <fullName evidence="19">ADP-dependent (S)-NAD(P)H-hydrate dehydratase</fullName>
            <ecNumber evidence="19">4.2.1.136</ecNumber>
        </recommendedName>
        <alternativeName>
            <fullName evidence="19">ADP-dependent NAD(P)HX dehydratase</fullName>
        </alternativeName>
    </domain>
    <domain>
        <recommendedName>
            <fullName evidence="19">NAD(P)H-hydrate epimerase</fullName>
            <ecNumber evidence="19">5.1.99.6</ecNumber>
        </recommendedName>
    </domain>
</protein>
<evidence type="ECO:0000256" key="17">
    <source>
        <dbReference type="HAMAP-Rule" id="MF_01965"/>
    </source>
</evidence>
<evidence type="ECO:0000256" key="14">
    <source>
        <dbReference type="ARBA" id="ARBA00025153"/>
    </source>
</evidence>
<dbReference type="PANTHER" id="PTHR12592:SF0">
    <property type="entry name" value="ATP-DEPENDENT (S)-NAD(P)H-HYDRATE DEHYDRATASE"/>
    <property type="match status" value="1"/>
</dbReference>
<keyword evidence="11 18" id="KW-0413">Isomerase</keyword>
<dbReference type="PIRSF" id="PIRSF017184">
    <property type="entry name" value="Nnr"/>
    <property type="match status" value="1"/>
</dbReference>
<dbReference type="EC" id="4.2.1.136" evidence="19"/>
<comment type="caution">
    <text evidence="22">The sequence shown here is derived from an EMBL/GenBank/DDBJ whole genome shotgun (WGS) entry which is preliminary data.</text>
</comment>
<dbReference type="Gene3D" id="3.40.1190.20">
    <property type="match status" value="1"/>
</dbReference>
<dbReference type="GO" id="GO:0110051">
    <property type="term" value="P:metabolite repair"/>
    <property type="evidence" value="ECO:0007669"/>
    <property type="project" value="TreeGrafter"/>
</dbReference>
<dbReference type="PROSITE" id="PS51385">
    <property type="entry name" value="YJEF_N"/>
    <property type="match status" value="1"/>
</dbReference>
<keyword evidence="10 17" id="KW-0520">NAD</keyword>
<dbReference type="SUPFAM" id="SSF53613">
    <property type="entry name" value="Ribokinase-like"/>
    <property type="match status" value="1"/>
</dbReference>
<evidence type="ECO:0000256" key="2">
    <source>
        <dbReference type="ARBA" id="ARBA00000909"/>
    </source>
</evidence>
<dbReference type="PANTHER" id="PTHR12592">
    <property type="entry name" value="ATP-DEPENDENT (S)-NAD(P)H-HYDRATE DEHYDRATASE FAMILY MEMBER"/>
    <property type="match status" value="1"/>
</dbReference>
<comment type="cofactor">
    <cofactor evidence="18 19">
        <name>K(+)</name>
        <dbReference type="ChEBI" id="CHEBI:29103"/>
    </cofactor>
    <text evidence="18 19">Binds 1 potassium ion per subunit.</text>
</comment>
<dbReference type="EC" id="5.1.99.6" evidence="19"/>
<dbReference type="InterPro" id="IPR036652">
    <property type="entry name" value="YjeF_N_dom_sf"/>
</dbReference>
<feature type="binding site" evidence="17">
    <location>
        <position position="256"/>
    </location>
    <ligand>
        <name>(6S)-NADPHX</name>
        <dbReference type="ChEBI" id="CHEBI:64076"/>
    </ligand>
</feature>
<accession>A0A9D2NQU9</accession>
<dbReference type="AlphaFoldDB" id="A0A9D2NQU9"/>
<keyword evidence="5 18" id="KW-0479">Metal-binding</keyword>
<dbReference type="SUPFAM" id="SSF64153">
    <property type="entry name" value="YjeF N-terminal domain-like"/>
    <property type="match status" value="1"/>
</dbReference>
<feature type="binding site" evidence="18">
    <location>
        <begin position="126"/>
        <end position="132"/>
    </location>
    <ligand>
        <name>(6S)-NADPHX</name>
        <dbReference type="ChEBI" id="CHEBI:64076"/>
    </ligand>
</feature>
<dbReference type="Gene3D" id="3.40.50.10260">
    <property type="entry name" value="YjeF N-terminal domain"/>
    <property type="match status" value="1"/>
</dbReference>
<dbReference type="GO" id="GO:0005524">
    <property type="term" value="F:ATP binding"/>
    <property type="evidence" value="ECO:0007669"/>
    <property type="project" value="UniProtKB-UniRule"/>
</dbReference>
<name>A0A9D2NQU9_9FIRM</name>
<comment type="similarity">
    <text evidence="17">Belongs to the NnrD/CARKD family.</text>
</comment>
<dbReference type="Proteomes" id="UP000823896">
    <property type="component" value="Unassembled WGS sequence"/>
</dbReference>
<evidence type="ECO:0000313" key="23">
    <source>
        <dbReference type="Proteomes" id="UP000823896"/>
    </source>
</evidence>
<dbReference type="Pfam" id="PF03853">
    <property type="entry name" value="YjeF_N"/>
    <property type="match status" value="1"/>
</dbReference>
<feature type="binding site" evidence="17">
    <location>
        <position position="442"/>
    </location>
    <ligand>
        <name>AMP</name>
        <dbReference type="ChEBI" id="CHEBI:456215"/>
    </ligand>
</feature>
<comment type="function">
    <text evidence="18">Catalyzes the epimerization of the S- and R-forms of NAD(P)HX, a damaged form of NAD(P)H that is a result of enzymatic or heat-dependent hydration. This is a prerequisite for the S-specific NAD(P)H-hydrate dehydratase to allow the repair of both epimers of NAD(P)HX.</text>
</comment>
<evidence type="ECO:0000256" key="12">
    <source>
        <dbReference type="ARBA" id="ARBA00023239"/>
    </source>
</evidence>
<evidence type="ECO:0000256" key="5">
    <source>
        <dbReference type="ARBA" id="ARBA00022723"/>
    </source>
</evidence>
<feature type="binding site" evidence="17">
    <location>
        <position position="326"/>
    </location>
    <ligand>
        <name>(6S)-NADPHX</name>
        <dbReference type="ChEBI" id="CHEBI:64076"/>
    </ligand>
</feature>
<comment type="similarity">
    <text evidence="18">Belongs to the NnrE/AIBP family.</text>
</comment>
<organism evidence="22 23">
    <name type="scientific">Candidatus Merdibacter merdavium</name>
    <dbReference type="NCBI Taxonomy" id="2838692"/>
    <lineage>
        <taxon>Bacteria</taxon>
        <taxon>Bacillati</taxon>
        <taxon>Bacillota</taxon>
        <taxon>Erysipelotrichia</taxon>
        <taxon>Erysipelotrichales</taxon>
        <taxon>Erysipelotrichaceae</taxon>
        <taxon>Merdibacter</taxon>
    </lineage>
</organism>
<feature type="binding site" evidence="18">
    <location>
        <position position="155"/>
    </location>
    <ligand>
        <name>(6S)-NADPHX</name>
        <dbReference type="ChEBI" id="CHEBI:64076"/>
    </ligand>
</feature>
<evidence type="ECO:0000256" key="18">
    <source>
        <dbReference type="HAMAP-Rule" id="MF_01966"/>
    </source>
</evidence>
<keyword evidence="7 17" id="KW-0067">ATP-binding</keyword>
<dbReference type="InterPro" id="IPR004443">
    <property type="entry name" value="YjeF_N_dom"/>
</dbReference>
<evidence type="ECO:0000259" key="20">
    <source>
        <dbReference type="PROSITE" id="PS51383"/>
    </source>
</evidence>
<keyword evidence="12 17" id="KW-0456">Lyase</keyword>
<feature type="binding site" evidence="17">
    <location>
        <position position="443"/>
    </location>
    <ligand>
        <name>(6S)-NADPHX</name>
        <dbReference type="ChEBI" id="CHEBI:64076"/>
    </ligand>
</feature>
<feature type="binding site" evidence="18">
    <location>
        <position position="158"/>
    </location>
    <ligand>
        <name>K(+)</name>
        <dbReference type="ChEBI" id="CHEBI:29103"/>
    </ligand>
</feature>
<feature type="binding site" evidence="17">
    <location>
        <position position="376"/>
    </location>
    <ligand>
        <name>(6S)-NADPHX</name>
        <dbReference type="ChEBI" id="CHEBI:64076"/>
    </ligand>
</feature>
<evidence type="ECO:0000256" key="7">
    <source>
        <dbReference type="ARBA" id="ARBA00022840"/>
    </source>
</evidence>
<reference evidence="22" key="2">
    <citation type="submission" date="2021-04" db="EMBL/GenBank/DDBJ databases">
        <authorList>
            <person name="Gilroy R."/>
        </authorList>
    </citation>
    <scope>NUCLEOTIDE SEQUENCE</scope>
    <source>
        <strain evidence="22">CHK187-11901</strain>
    </source>
</reference>
<evidence type="ECO:0000256" key="3">
    <source>
        <dbReference type="ARBA" id="ARBA00006001"/>
    </source>
</evidence>
<evidence type="ECO:0000256" key="11">
    <source>
        <dbReference type="ARBA" id="ARBA00023235"/>
    </source>
</evidence>
<comment type="caution">
    <text evidence="18">Lacks conserved residue(s) required for the propagation of feature annotation.</text>
</comment>
<dbReference type="PROSITE" id="PS51383">
    <property type="entry name" value="YJEF_C_3"/>
    <property type="match status" value="1"/>
</dbReference>
<keyword evidence="9 18" id="KW-0630">Potassium</keyword>
<evidence type="ECO:0000256" key="13">
    <source>
        <dbReference type="ARBA" id="ARBA00023268"/>
    </source>
</evidence>
<comment type="catalytic activity">
    <reaction evidence="1 18 19">
        <text>(6R)-NADHX = (6S)-NADHX</text>
        <dbReference type="Rhea" id="RHEA:32215"/>
        <dbReference type="ChEBI" id="CHEBI:64074"/>
        <dbReference type="ChEBI" id="CHEBI:64075"/>
        <dbReference type="EC" id="5.1.99.6"/>
    </reaction>
</comment>
<comment type="similarity">
    <text evidence="4 19">In the C-terminal section; belongs to the NnrD/CARKD family.</text>
</comment>
<comment type="catalytic activity">
    <reaction evidence="15 17 19">
        <text>(6S)-NADHX + ADP = AMP + phosphate + NADH + H(+)</text>
        <dbReference type="Rhea" id="RHEA:32223"/>
        <dbReference type="ChEBI" id="CHEBI:15378"/>
        <dbReference type="ChEBI" id="CHEBI:43474"/>
        <dbReference type="ChEBI" id="CHEBI:57945"/>
        <dbReference type="ChEBI" id="CHEBI:64074"/>
        <dbReference type="ChEBI" id="CHEBI:456215"/>
        <dbReference type="ChEBI" id="CHEBI:456216"/>
        <dbReference type="EC" id="4.2.1.136"/>
    </reaction>
</comment>
<gene>
    <name evidence="17" type="primary">nnrD</name>
    <name evidence="18" type="synonym">nnrE</name>
    <name evidence="22" type="ORF">H9702_00745</name>
</gene>
<comment type="catalytic activity">
    <reaction evidence="16 17 19">
        <text>(6S)-NADPHX + ADP = AMP + phosphate + NADPH + H(+)</text>
        <dbReference type="Rhea" id="RHEA:32235"/>
        <dbReference type="ChEBI" id="CHEBI:15378"/>
        <dbReference type="ChEBI" id="CHEBI:43474"/>
        <dbReference type="ChEBI" id="CHEBI:57783"/>
        <dbReference type="ChEBI" id="CHEBI:64076"/>
        <dbReference type="ChEBI" id="CHEBI:456215"/>
        <dbReference type="ChEBI" id="CHEBI:456216"/>
        <dbReference type="EC" id="4.2.1.136"/>
    </reaction>
</comment>
<evidence type="ECO:0000259" key="21">
    <source>
        <dbReference type="PROSITE" id="PS51385"/>
    </source>
</evidence>
<comment type="subunit">
    <text evidence="17">Homotetramer.</text>
</comment>
<reference evidence="22" key="1">
    <citation type="journal article" date="2021" name="PeerJ">
        <title>Extensive microbial diversity within the chicken gut microbiome revealed by metagenomics and culture.</title>
        <authorList>
            <person name="Gilroy R."/>
            <person name="Ravi A."/>
            <person name="Getino M."/>
            <person name="Pursley I."/>
            <person name="Horton D.L."/>
            <person name="Alikhan N.F."/>
            <person name="Baker D."/>
            <person name="Gharbi K."/>
            <person name="Hall N."/>
            <person name="Watson M."/>
            <person name="Adriaenssens E.M."/>
            <person name="Foster-Nyarko E."/>
            <person name="Jarju S."/>
            <person name="Secka A."/>
            <person name="Antonio M."/>
            <person name="Oren A."/>
            <person name="Chaudhuri R.R."/>
            <person name="La Ragione R."/>
            <person name="Hildebrand F."/>
            <person name="Pallen M.J."/>
        </authorList>
    </citation>
    <scope>NUCLEOTIDE SEQUENCE</scope>
    <source>
        <strain evidence="22">CHK187-11901</strain>
    </source>
</reference>
<evidence type="ECO:0000256" key="8">
    <source>
        <dbReference type="ARBA" id="ARBA00022857"/>
    </source>
</evidence>
<comment type="catalytic activity">
    <reaction evidence="2 18 19">
        <text>(6R)-NADPHX = (6S)-NADPHX</text>
        <dbReference type="Rhea" id="RHEA:32227"/>
        <dbReference type="ChEBI" id="CHEBI:64076"/>
        <dbReference type="ChEBI" id="CHEBI:64077"/>
        <dbReference type="EC" id="5.1.99.6"/>
    </reaction>
</comment>
<comment type="function">
    <text evidence="14 19">Bifunctional enzyme that catalyzes the epimerization of the S- and R-forms of NAD(P)HX and the dehydration of the S-form of NAD(P)HX at the expense of ADP, which is converted to AMP. This allows the repair of both epimers of NAD(P)HX, a damaged form of NAD(P)H that is a result of enzymatic or heat-dependent hydration.</text>
</comment>
<comment type="cofactor">
    <cofactor evidence="17">
        <name>Mg(2+)</name>
        <dbReference type="ChEBI" id="CHEBI:18420"/>
    </cofactor>
</comment>
<keyword evidence="6 17" id="KW-0547">Nucleotide-binding</keyword>
<dbReference type="NCBIfam" id="TIGR00196">
    <property type="entry name" value="yjeF_cterm"/>
    <property type="match status" value="1"/>
</dbReference>